<dbReference type="Gene3D" id="2.60.120.330">
    <property type="entry name" value="B-lactam Antibiotic, Isopenicillin N Synthase, Chain"/>
    <property type="match status" value="3"/>
</dbReference>
<evidence type="ECO:0000256" key="5">
    <source>
        <dbReference type="RuleBase" id="RU003682"/>
    </source>
</evidence>
<sequence>MAAIDAGGRKKELKEFDESKIGVKGLSDSSITSIPRFFVHPPEILSDLKSSSTCASIPVIDLSGVNSAAHRQKIVEQVKEAATTWGFFQVINHGAPVPELEETINAIKTFHEQPHKAKSKYYKRNEGQGVPYRSNNDLYRANAAAWHDYLQVCMAPTPSKVEDIPEPDLTVGITPHTDPGLLTVLMQNHVPGLQVKHGDEWVNVNPVPGGFIINVGDFLQIISNGEYKSVQHRVLANSYKEERISVVMFFNVSKANDDCCYGPLPELLSPEKPAIYRNFTVTEFEENFYSKGLDSKSMIEKRDIINGYGLASVHVQARVGITPHTDPGMLTVLMQNHVPGLQVKHGDEWVNVNPVPGGLIIKFWRLSSGN</sequence>
<accession>A0A5N6RJY3</accession>
<keyword evidence="8" id="KW-1185">Reference proteome</keyword>
<evidence type="ECO:0000313" key="7">
    <source>
        <dbReference type="EMBL" id="KAE8098579.1"/>
    </source>
</evidence>
<dbReference type="InterPro" id="IPR027443">
    <property type="entry name" value="IPNS-like_sf"/>
</dbReference>
<keyword evidence="2 5" id="KW-0479">Metal-binding</keyword>
<dbReference type="Pfam" id="PF03171">
    <property type="entry name" value="2OG-FeII_Oxy"/>
    <property type="match status" value="2"/>
</dbReference>
<dbReference type="AlphaFoldDB" id="A0A5N6RJY3"/>
<gene>
    <name evidence="7" type="ORF">FH972_016632</name>
</gene>
<dbReference type="Proteomes" id="UP000327013">
    <property type="component" value="Chromosome 7"/>
</dbReference>
<evidence type="ECO:0000259" key="6">
    <source>
        <dbReference type="PROSITE" id="PS51471"/>
    </source>
</evidence>
<protein>
    <recommendedName>
        <fullName evidence="6">Fe2OG dioxygenase domain-containing protein</fullName>
    </recommendedName>
</protein>
<name>A0A5N6RJY3_9ROSI</name>
<comment type="similarity">
    <text evidence="1 5">Belongs to the iron/ascorbate-dependent oxidoreductase family.</text>
</comment>
<dbReference type="OrthoDB" id="288590at2759"/>
<dbReference type="InterPro" id="IPR044861">
    <property type="entry name" value="IPNS-like_FE2OG_OXY"/>
</dbReference>
<dbReference type="PANTHER" id="PTHR10209">
    <property type="entry name" value="OXIDOREDUCTASE, 2OG-FE II OXYGENASE FAMILY PROTEIN"/>
    <property type="match status" value="1"/>
</dbReference>
<feature type="domain" description="Fe2OG dioxygenase" evidence="6">
    <location>
        <begin position="154"/>
        <end position="252"/>
    </location>
</feature>
<dbReference type="SUPFAM" id="SSF51197">
    <property type="entry name" value="Clavaminate synthase-like"/>
    <property type="match status" value="2"/>
</dbReference>
<dbReference type="PANTHER" id="PTHR10209:SF546">
    <property type="entry name" value="1-AMINOCYCLOPROPANE-1-CARBOXYLATE OXIDASE HOMOLOG 4-LIKE"/>
    <property type="match status" value="1"/>
</dbReference>
<keyword evidence="3 5" id="KW-0560">Oxidoreductase</keyword>
<dbReference type="GO" id="GO:0051213">
    <property type="term" value="F:dioxygenase activity"/>
    <property type="evidence" value="ECO:0007669"/>
    <property type="project" value="UniProtKB-ARBA"/>
</dbReference>
<dbReference type="PROSITE" id="PS51471">
    <property type="entry name" value="FE2OG_OXY"/>
    <property type="match status" value="1"/>
</dbReference>
<organism evidence="7 8">
    <name type="scientific">Carpinus fangiana</name>
    <dbReference type="NCBI Taxonomy" id="176857"/>
    <lineage>
        <taxon>Eukaryota</taxon>
        <taxon>Viridiplantae</taxon>
        <taxon>Streptophyta</taxon>
        <taxon>Embryophyta</taxon>
        <taxon>Tracheophyta</taxon>
        <taxon>Spermatophyta</taxon>
        <taxon>Magnoliopsida</taxon>
        <taxon>eudicotyledons</taxon>
        <taxon>Gunneridae</taxon>
        <taxon>Pentapetalae</taxon>
        <taxon>rosids</taxon>
        <taxon>fabids</taxon>
        <taxon>Fagales</taxon>
        <taxon>Betulaceae</taxon>
        <taxon>Carpinus</taxon>
    </lineage>
</organism>
<keyword evidence="4 5" id="KW-0408">Iron</keyword>
<reference evidence="7 8" key="1">
    <citation type="submission" date="2019-06" db="EMBL/GenBank/DDBJ databases">
        <title>A chromosomal-level reference genome of Carpinus fangiana (Coryloideae, Betulaceae).</title>
        <authorList>
            <person name="Yang X."/>
            <person name="Wang Z."/>
            <person name="Zhang L."/>
            <person name="Hao G."/>
            <person name="Liu J."/>
            <person name="Yang Y."/>
        </authorList>
    </citation>
    <scope>NUCLEOTIDE SEQUENCE [LARGE SCALE GENOMIC DNA]</scope>
    <source>
        <strain evidence="7">Cfa_2016G</strain>
        <tissue evidence="7">Leaf</tissue>
    </source>
</reference>
<dbReference type="Pfam" id="PF14226">
    <property type="entry name" value="DIOX_N"/>
    <property type="match status" value="1"/>
</dbReference>
<evidence type="ECO:0000256" key="4">
    <source>
        <dbReference type="ARBA" id="ARBA00023004"/>
    </source>
</evidence>
<dbReference type="EMBL" id="CM017327">
    <property type="protein sequence ID" value="KAE8098579.1"/>
    <property type="molecule type" value="Genomic_DNA"/>
</dbReference>
<dbReference type="InterPro" id="IPR005123">
    <property type="entry name" value="Oxoglu/Fe-dep_dioxygenase_dom"/>
</dbReference>
<evidence type="ECO:0000256" key="1">
    <source>
        <dbReference type="ARBA" id="ARBA00008056"/>
    </source>
</evidence>
<evidence type="ECO:0000256" key="3">
    <source>
        <dbReference type="ARBA" id="ARBA00023002"/>
    </source>
</evidence>
<dbReference type="InterPro" id="IPR026992">
    <property type="entry name" value="DIOX_N"/>
</dbReference>
<dbReference type="GO" id="GO:0046872">
    <property type="term" value="F:metal ion binding"/>
    <property type="evidence" value="ECO:0007669"/>
    <property type="project" value="UniProtKB-KW"/>
</dbReference>
<evidence type="ECO:0000256" key="2">
    <source>
        <dbReference type="ARBA" id="ARBA00022723"/>
    </source>
</evidence>
<evidence type="ECO:0000313" key="8">
    <source>
        <dbReference type="Proteomes" id="UP000327013"/>
    </source>
</evidence>
<proteinExistence type="inferred from homology"/>